<dbReference type="SUPFAM" id="SSF53756">
    <property type="entry name" value="UDP-Glycosyltransferase/glycogen phosphorylase"/>
    <property type="match status" value="1"/>
</dbReference>
<dbReference type="Proteomes" id="UP000431092">
    <property type="component" value="Unassembled WGS sequence"/>
</dbReference>
<proteinExistence type="predicted"/>
<reference evidence="5 6" key="1">
    <citation type="submission" date="2019-11" db="EMBL/GenBank/DDBJ databases">
        <title>Whole genome sequencing identifies a novel species of the genus Arsenicicoccus isolated from human blood.</title>
        <authorList>
            <person name="Jeong J.H."/>
            <person name="Kweon O.J."/>
            <person name="Kim H.R."/>
            <person name="Kim T.-H."/>
            <person name="Ha S.-M."/>
            <person name="Lee M.-K."/>
        </authorList>
    </citation>
    <scope>NUCLEOTIDE SEQUENCE [LARGE SCALE GENOMIC DNA]</scope>
    <source>
        <strain evidence="5 6">MKL-02</strain>
    </source>
</reference>
<dbReference type="InterPro" id="IPR001296">
    <property type="entry name" value="Glyco_trans_1"/>
</dbReference>
<evidence type="ECO:0000259" key="3">
    <source>
        <dbReference type="Pfam" id="PF00534"/>
    </source>
</evidence>
<evidence type="ECO:0000256" key="2">
    <source>
        <dbReference type="ARBA" id="ARBA00022679"/>
    </source>
</evidence>
<evidence type="ECO:0000259" key="4">
    <source>
        <dbReference type="Pfam" id="PF13579"/>
    </source>
</evidence>
<keyword evidence="2 5" id="KW-0808">Transferase</keyword>
<evidence type="ECO:0000313" key="6">
    <source>
        <dbReference type="Proteomes" id="UP000431092"/>
    </source>
</evidence>
<protein>
    <submittedName>
        <fullName evidence="5">Glycosyltransferase</fullName>
    </submittedName>
</protein>
<organism evidence="5 6">
    <name type="scientific">Arsenicicoccus cauae</name>
    <dbReference type="NCBI Taxonomy" id="2663847"/>
    <lineage>
        <taxon>Bacteria</taxon>
        <taxon>Bacillati</taxon>
        <taxon>Actinomycetota</taxon>
        <taxon>Actinomycetes</taxon>
        <taxon>Micrococcales</taxon>
        <taxon>Intrasporangiaceae</taxon>
        <taxon>Arsenicicoccus</taxon>
    </lineage>
</organism>
<keyword evidence="6" id="KW-1185">Reference proteome</keyword>
<name>A0A6I3IJF9_9MICO</name>
<dbReference type="RefSeq" id="WP_154593112.1">
    <property type="nucleotide sequence ID" value="NZ_CP171001.1"/>
</dbReference>
<dbReference type="PANTHER" id="PTHR12526:SF510">
    <property type="entry name" value="D-INOSITOL 3-PHOSPHATE GLYCOSYLTRANSFERASE"/>
    <property type="match status" value="1"/>
</dbReference>
<dbReference type="AlphaFoldDB" id="A0A6I3IJF9"/>
<evidence type="ECO:0000313" key="5">
    <source>
        <dbReference type="EMBL" id="MTB71805.1"/>
    </source>
</evidence>
<feature type="domain" description="Glycosyltransferase subfamily 4-like N-terminal" evidence="4">
    <location>
        <begin position="12"/>
        <end position="164"/>
    </location>
</feature>
<dbReference type="GO" id="GO:0016757">
    <property type="term" value="F:glycosyltransferase activity"/>
    <property type="evidence" value="ECO:0007669"/>
    <property type="project" value="UniProtKB-KW"/>
</dbReference>
<gene>
    <name evidence="5" type="ORF">GGG17_07460</name>
</gene>
<dbReference type="Gene3D" id="3.40.50.2000">
    <property type="entry name" value="Glycogen Phosphorylase B"/>
    <property type="match status" value="2"/>
</dbReference>
<feature type="domain" description="Glycosyl transferase family 1" evidence="3">
    <location>
        <begin position="173"/>
        <end position="332"/>
    </location>
</feature>
<dbReference type="PANTHER" id="PTHR12526">
    <property type="entry name" value="GLYCOSYLTRANSFERASE"/>
    <property type="match status" value="1"/>
</dbReference>
<accession>A0A6I3IJF9</accession>
<dbReference type="InterPro" id="IPR028098">
    <property type="entry name" value="Glyco_trans_4-like_N"/>
</dbReference>
<keyword evidence="1" id="KW-0328">Glycosyltransferase</keyword>
<dbReference type="Pfam" id="PF13579">
    <property type="entry name" value="Glyco_trans_4_4"/>
    <property type="match status" value="1"/>
</dbReference>
<dbReference type="Pfam" id="PF00534">
    <property type="entry name" value="Glycos_transf_1"/>
    <property type="match status" value="1"/>
</dbReference>
<comment type="caution">
    <text evidence="5">The sequence shown here is derived from an EMBL/GenBank/DDBJ whole genome shotgun (WGS) entry which is preliminary data.</text>
</comment>
<sequence>MRILLVVGTSSGGMGRHVHGLVQGLVARGHDVMVGCPQSADELFAYGATGARVVHLPISDRPHPANDLRAHQTLRALIDGADVVHAHGLRAGALCSLARTGHLAPLIVTLHNATPDSSWLGGVYNTLDRLVASKADLVLTVSRDLEERQRELGARRVEHAVIPAPAFSGARADRETVRRQLGVDDDTTLAVVVARLTTQKGLPVLLDAAARLKNSGIRFVIAGEGPMRHDLETDIAERGLPVRLLGDRRDVPDLLAAADLVVSSANWEGQPLALQEALEAGAAIVATDAGGTAAVVGSAGVLVPVGDAEALADAVARVAQDPAEREDLRARALARAQALPTQDDAVDAALSQYALCVQDSRR</sequence>
<evidence type="ECO:0000256" key="1">
    <source>
        <dbReference type="ARBA" id="ARBA00022676"/>
    </source>
</evidence>
<dbReference type="EMBL" id="WLVL01000026">
    <property type="protein sequence ID" value="MTB71805.1"/>
    <property type="molecule type" value="Genomic_DNA"/>
</dbReference>